<gene>
    <name evidence="5" type="ORF">g.5723</name>
</gene>
<evidence type="ECO:0000313" key="5">
    <source>
        <dbReference type="EMBL" id="JAS73222.1"/>
    </source>
</evidence>
<evidence type="ECO:0000256" key="3">
    <source>
        <dbReference type="ARBA" id="ARBA00060902"/>
    </source>
</evidence>
<keyword evidence="2" id="KW-0090">Biological rhythms</keyword>
<proteinExistence type="inferred from homology"/>
<comment type="similarity">
    <text evidence="3">Belongs to the TO family.</text>
</comment>
<dbReference type="PANTHER" id="PTHR11008:SF40">
    <property type="entry name" value="PROTEIN TAKEOUT"/>
    <property type="match status" value="1"/>
</dbReference>
<dbReference type="AlphaFoldDB" id="A0A1B6HEZ8"/>
<organism evidence="5">
    <name type="scientific">Homalodisca liturata</name>
    <dbReference type="NCBI Taxonomy" id="320908"/>
    <lineage>
        <taxon>Eukaryota</taxon>
        <taxon>Metazoa</taxon>
        <taxon>Ecdysozoa</taxon>
        <taxon>Arthropoda</taxon>
        <taxon>Hexapoda</taxon>
        <taxon>Insecta</taxon>
        <taxon>Pterygota</taxon>
        <taxon>Neoptera</taxon>
        <taxon>Paraneoptera</taxon>
        <taxon>Hemiptera</taxon>
        <taxon>Auchenorrhyncha</taxon>
        <taxon>Membracoidea</taxon>
        <taxon>Cicadellidae</taxon>
        <taxon>Cicadellinae</taxon>
        <taxon>Proconiini</taxon>
        <taxon>Homalodisca</taxon>
    </lineage>
</organism>
<dbReference type="GO" id="GO:0005615">
    <property type="term" value="C:extracellular space"/>
    <property type="evidence" value="ECO:0007669"/>
    <property type="project" value="TreeGrafter"/>
</dbReference>
<sequence>VMSLLQQALVVASVALVVAAAPAAVSKLPKDFKRCKKHDPKMNECLKEAIQNALVSLTKGVPALGVLTIDPLRVTHLLIDQGTGPVSIKLDFNELDIHGLGSARIDRVKVDWDKYTIEVDATVLEPVILDGQYKINGKVLILPIQGNGHSNLTLENVKAKILILGKSMKKNGQEHMDVDKFNLHFTTKKLHMNLENLFNGDKALGDNMNIFLNENWQDILKELQPSIEEALGQTFKAIANRIFHKVPMNQITLPD</sequence>
<evidence type="ECO:0000256" key="2">
    <source>
        <dbReference type="ARBA" id="ARBA00023108"/>
    </source>
</evidence>
<accession>A0A1B6HEZ8</accession>
<dbReference type="SMART" id="SM00700">
    <property type="entry name" value="JHBP"/>
    <property type="match status" value="1"/>
</dbReference>
<evidence type="ECO:0000256" key="1">
    <source>
        <dbReference type="ARBA" id="ARBA00022729"/>
    </source>
</evidence>
<dbReference type="InterPro" id="IPR038606">
    <property type="entry name" value="To_sf"/>
</dbReference>
<evidence type="ECO:0008006" key="6">
    <source>
        <dbReference type="Google" id="ProtNLM"/>
    </source>
</evidence>
<dbReference type="InterPro" id="IPR010562">
    <property type="entry name" value="Haemolymph_juvenile_hormone-bd"/>
</dbReference>
<reference evidence="5" key="1">
    <citation type="submission" date="2015-11" db="EMBL/GenBank/DDBJ databases">
        <title>De novo transcriptome assembly of four potential Pierce s Disease insect vectors from Arizona vineyards.</title>
        <authorList>
            <person name="Tassone E.E."/>
        </authorList>
    </citation>
    <scope>NUCLEOTIDE SEQUENCE</scope>
</reference>
<feature type="chain" id="PRO_5008584331" description="Protein takeout" evidence="4">
    <location>
        <begin position="21"/>
        <end position="255"/>
    </location>
</feature>
<dbReference type="Gene3D" id="3.15.10.30">
    <property type="entry name" value="Haemolymph juvenile hormone binding protein"/>
    <property type="match status" value="1"/>
</dbReference>
<feature type="signal peptide" evidence="4">
    <location>
        <begin position="1"/>
        <end position="20"/>
    </location>
</feature>
<feature type="non-terminal residue" evidence="5">
    <location>
        <position position="1"/>
    </location>
</feature>
<name>A0A1B6HEZ8_9HEMI</name>
<dbReference type="GO" id="GO:0007623">
    <property type="term" value="P:circadian rhythm"/>
    <property type="evidence" value="ECO:0007669"/>
    <property type="project" value="UniProtKB-ARBA"/>
</dbReference>
<dbReference type="Pfam" id="PF06585">
    <property type="entry name" value="JHBP"/>
    <property type="match status" value="1"/>
</dbReference>
<dbReference type="FunFam" id="3.15.10.30:FF:000001">
    <property type="entry name" value="Takeout-like protein 1"/>
    <property type="match status" value="1"/>
</dbReference>
<dbReference type="EMBL" id="GECU01034484">
    <property type="protein sequence ID" value="JAS73222.1"/>
    <property type="molecule type" value="Transcribed_RNA"/>
</dbReference>
<keyword evidence="1 4" id="KW-0732">Signal</keyword>
<protein>
    <recommendedName>
        <fullName evidence="6">Protein takeout</fullName>
    </recommendedName>
</protein>
<dbReference type="PANTHER" id="PTHR11008">
    <property type="entry name" value="PROTEIN TAKEOUT-LIKE PROTEIN"/>
    <property type="match status" value="1"/>
</dbReference>
<evidence type="ECO:0000256" key="4">
    <source>
        <dbReference type="SAM" id="SignalP"/>
    </source>
</evidence>